<dbReference type="FunCoup" id="A0A4S2MKP2">
    <property type="interactions" value="377"/>
</dbReference>
<evidence type="ECO:0000256" key="1">
    <source>
        <dbReference type="RuleBase" id="RU000487"/>
    </source>
</evidence>
<dbReference type="InParanoid" id="A0A4S2MKP2"/>
<dbReference type="AlphaFoldDB" id="A0A4S2MKP2"/>
<feature type="region of interest" description="Disordered" evidence="2">
    <location>
        <begin position="67"/>
        <end position="139"/>
    </location>
</feature>
<sequence length="711" mass="77704">MPFRDENILIISPGSQTTLAQFGLPESFTPARHRFPTRMFPGIEDGTWAFTKIREVRGGEKDELLAKAKKDSSQLATVDEEDEEGDEEDEEGDEEEEEVKEEKPAITTGEDGKLAPPAADSAAGSRSPISQRPSQTPVPMEIDEEEGVYVEDENDQEGAVWPLKEGRVVEWTCFFALLEYIHTIINPPFHTPILLVHPPQFTDEDKKLVTQFMFEKLKVPGLSLMDSSVAALWAYGTPTATVIDVGYEKTDVTPIVDFIIQPQVRRTVAVGGETMTRHLQSLLPDMNPEHVEALKKSDICEILPPGVPIPGRTADDAPIPANPNISLPVANDNNDDDAVMSGESLDVAKIVMDESKLQNFVEKKPKEKGKKKQEAPAPEPERNRPNREKLENKFWVVDKKRPGEDEEEEEIVGEVQPAAPSSALTSPVVAEFPNSVSNPPAESDPTGPATSTEAAAPVNGATVDGSTQPAPPTSPVNGTFPQKTKASNVQKIQKKAAELGITLKEDETLRQLTVGRERFLAADCDILINIADAVYNAISSVDDVSRRGDLWESLIILGNGTKVKEALLYKLISKYLVSPSSGTIFSSEIPTPSATGTSTPIHSASQQQQQRPLLMTATSNLQQQHQQQGHTMQHAGAYHSAHGQTPMSIKLAKMPEYFPEWKTAGHEEVGFLGAQFAGKVIFVLDQGINRGFMTRNDYNEKGPNGIMSVGV</sequence>
<name>A0A4S2MKP2_9PEZI</name>
<dbReference type="STRING" id="341454.A0A4S2MKP2"/>
<dbReference type="EMBL" id="ML220153">
    <property type="protein sequence ID" value="TGZ77425.1"/>
    <property type="molecule type" value="Genomic_DNA"/>
</dbReference>
<dbReference type="PANTHER" id="PTHR11937">
    <property type="entry name" value="ACTIN"/>
    <property type="match status" value="1"/>
</dbReference>
<proteinExistence type="inferred from homology"/>
<dbReference type="InterPro" id="IPR004000">
    <property type="entry name" value="Actin"/>
</dbReference>
<feature type="compositionally biased region" description="Basic and acidic residues" evidence="2">
    <location>
        <begin position="379"/>
        <end position="403"/>
    </location>
</feature>
<feature type="region of interest" description="Disordered" evidence="2">
    <location>
        <begin position="358"/>
        <end position="488"/>
    </location>
</feature>
<evidence type="ECO:0000313" key="3">
    <source>
        <dbReference type="EMBL" id="TGZ77425.1"/>
    </source>
</evidence>
<organism evidence="3 4">
    <name type="scientific">Ascodesmis nigricans</name>
    <dbReference type="NCBI Taxonomy" id="341454"/>
    <lineage>
        <taxon>Eukaryota</taxon>
        <taxon>Fungi</taxon>
        <taxon>Dikarya</taxon>
        <taxon>Ascomycota</taxon>
        <taxon>Pezizomycotina</taxon>
        <taxon>Pezizomycetes</taxon>
        <taxon>Pezizales</taxon>
        <taxon>Ascodesmidaceae</taxon>
        <taxon>Ascodesmis</taxon>
    </lineage>
</organism>
<evidence type="ECO:0008006" key="5">
    <source>
        <dbReference type="Google" id="ProtNLM"/>
    </source>
</evidence>
<dbReference type="Proteomes" id="UP000298138">
    <property type="component" value="Unassembled WGS sequence"/>
</dbReference>
<dbReference type="SUPFAM" id="SSF53067">
    <property type="entry name" value="Actin-like ATPase domain"/>
    <property type="match status" value="2"/>
</dbReference>
<dbReference type="InterPro" id="IPR043129">
    <property type="entry name" value="ATPase_NBD"/>
</dbReference>
<comment type="similarity">
    <text evidence="1">Belongs to the actin family.</text>
</comment>
<protein>
    <recommendedName>
        <fullName evidence="5">Actin-like ATPase domain-containing protein</fullName>
    </recommendedName>
</protein>
<gene>
    <name evidence="3" type="ORF">EX30DRAFT_199739</name>
</gene>
<keyword evidence="4" id="KW-1185">Reference proteome</keyword>
<feature type="compositionally biased region" description="Polar residues" evidence="2">
    <location>
        <begin position="475"/>
        <end position="488"/>
    </location>
</feature>
<evidence type="ECO:0000313" key="4">
    <source>
        <dbReference type="Proteomes" id="UP000298138"/>
    </source>
</evidence>
<dbReference type="OrthoDB" id="74201at2759"/>
<dbReference type="Gene3D" id="3.30.420.40">
    <property type="match status" value="2"/>
</dbReference>
<dbReference type="Pfam" id="PF00022">
    <property type="entry name" value="Actin"/>
    <property type="match status" value="1"/>
</dbReference>
<feature type="compositionally biased region" description="Polar residues" evidence="2">
    <location>
        <begin position="127"/>
        <end position="137"/>
    </location>
</feature>
<accession>A0A4S2MKP2</accession>
<feature type="compositionally biased region" description="Acidic residues" evidence="2">
    <location>
        <begin position="78"/>
        <end position="99"/>
    </location>
</feature>
<reference evidence="3 4" key="1">
    <citation type="submission" date="2019-04" db="EMBL/GenBank/DDBJ databases">
        <title>Comparative genomics and transcriptomics to analyze fruiting body development in filamentous ascomycetes.</title>
        <authorList>
            <consortium name="DOE Joint Genome Institute"/>
            <person name="Lutkenhaus R."/>
            <person name="Traeger S."/>
            <person name="Breuer J."/>
            <person name="Kuo A."/>
            <person name="Lipzen A."/>
            <person name="Pangilinan J."/>
            <person name="Dilworth D."/>
            <person name="Sandor L."/>
            <person name="Poggeler S."/>
            <person name="Barry K."/>
            <person name="Grigoriev I.V."/>
            <person name="Nowrousian M."/>
        </authorList>
    </citation>
    <scope>NUCLEOTIDE SEQUENCE [LARGE SCALE GENOMIC DNA]</scope>
    <source>
        <strain evidence="3 4">CBS 389.68</strain>
    </source>
</reference>
<dbReference type="Gene3D" id="3.90.640.60">
    <property type="match status" value="1"/>
</dbReference>
<dbReference type="SMART" id="SM00268">
    <property type="entry name" value="ACTIN"/>
    <property type="match status" value="1"/>
</dbReference>
<evidence type="ECO:0000256" key="2">
    <source>
        <dbReference type="SAM" id="MobiDB-lite"/>
    </source>
</evidence>